<dbReference type="PANTHER" id="PTHR44307:SF2">
    <property type="entry name" value="PHOSPHOETHANOLAMINE METHYLTRANSFERASE ISOFORM X1"/>
    <property type="match status" value="1"/>
</dbReference>
<accession>A0A0G0M9L4</accession>
<dbReference type="InterPro" id="IPR041698">
    <property type="entry name" value="Methyltransf_25"/>
</dbReference>
<reference evidence="7 8" key="1">
    <citation type="journal article" date="2015" name="Nature">
        <title>rRNA introns, odd ribosomes, and small enigmatic genomes across a large radiation of phyla.</title>
        <authorList>
            <person name="Brown C.T."/>
            <person name="Hug L.A."/>
            <person name="Thomas B.C."/>
            <person name="Sharon I."/>
            <person name="Castelle C.J."/>
            <person name="Singh A."/>
            <person name="Wilkins M.J."/>
            <person name="Williams K.H."/>
            <person name="Banfield J.F."/>
        </authorList>
    </citation>
    <scope>NUCLEOTIDE SEQUENCE [LARGE SCALE GENOMIC DNA]</scope>
</reference>
<evidence type="ECO:0000313" key="8">
    <source>
        <dbReference type="Proteomes" id="UP000034022"/>
    </source>
</evidence>
<comment type="catalytic activity">
    <reaction evidence="5">
        <text>phosphoethanolamine + S-adenosyl-L-methionine = N-methylethanolamine phosphate + S-adenosyl-L-homocysteine + H(+)</text>
        <dbReference type="Rhea" id="RHEA:20365"/>
        <dbReference type="ChEBI" id="CHEBI:15378"/>
        <dbReference type="ChEBI" id="CHEBI:57781"/>
        <dbReference type="ChEBI" id="CHEBI:57856"/>
        <dbReference type="ChEBI" id="CHEBI:58190"/>
        <dbReference type="ChEBI" id="CHEBI:59789"/>
        <dbReference type="EC" id="2.1.1.103"/>
    </reaction>
    <physiologicalReaction direction="left-to-right" evidence="5">
        <dbReference type="Rhea" id="RHEA:20366"/>
    </physiologicalReaction>
</comment>
<name>A0A0G0M9L4_9BACT</name>
<dbReference type="InterPro" id="IPR029063">
    <property type="entry name" value="SAM-dependent_MTases_sf"/>
</dbReference>
<proteinExistence type="predicted"/>
<protein>
    <submittedName>
        <fullName evidence="7">Methyltransferase</fullName>
    </submittedName>
</protein>
<evidence type="ECO:0000256" key="5">
    <source>
        <dbReference type="ARBA" id="ARBA00047622"/>
    </source>
</evidence>
<evidence type="ECO:0000256" key="2">
    <source>
        <dbReference type="ARBA" id="ARBA00022603"/>
    </source>
</evidence>
<evidence type="ECO:0000256" key="4">
    <source>
        <dbReference type="ARBA" id="ARBA00025707"/>
    </source>
</evidence>
<dbReference type="EMBL" id="LBUU01000005">
    <property type="protein sequence ID" value="KKQ70364.1"/>
    <property type="molecule type" value="Genomic_DNA"/>
</dbReference>
<dbReference type="Proteomes" id="UP000034022">
    <property type="component" value="Unassembled WGS sequence"/>
</dbReference>
<evidence type="ECO:0000256" key="3">
    <source>
        <dbReference type="ARBA" id="ARBA00022679"/>
    </source>
</evidence>
<dbReference type="GO" id="GO:0000234">
    <property type="term" value="F:phosphoethanolamine N-methyltransferase activity"/>
    <property type="evidence" value="ECO:0007669"/>
    <property type="project" value="UniProtKB-EC"/>
</dbReference>
<evidence type="ECO:0000259" key="6">
    <source>
        <dbReference type="Pfam" id="PF13649"/>
    </source>
</evidence>
<keyword evidence="2 7" id="KW-0489">Methyltransferase</keyword>
<evidence type="ECO:0000313" key="7">
    <source>
        <dbReference type="EMBL" id="KKQ70364.1"/>
    </source>
</evidence>
<organism evidence="7 8">
    <name type="scientific">Candidatus Falkowbacteria bacterium GW2011_GWE1_38_31</name>
    <dbReference type="NCBI Taxonomy" id="1618638"/>
    <lineage>
        <taxon>Bacteria</taxon>
        <taxon>Candidatus Falkowiibacteriota</taxon>
    </lineage>
</organism>
<dbReference type="Gene3D" id="3.40.50.150">
    <property type="entry name" value="Vaccinia Virus protein VP39"/>
    <property type="match status" value="1"/>
</dbReference>
<dbReference type="CDD" id="cd02440">
    <property type="entry name" value="AdoMet_MTases"/>
    <property type="match status" value="1"/>
</dbReference>
<comment type="pathway">
    <text evidence="4">Phospholipid metabolism.</text>
</comment>
<dbReference type="GO" id="GO:0032259">
    <property type="term" value="P:methylation"/>
    <property type="evidence" value="ECO:0007669"/>
    <property type="project" value="UniProtKB-KW"/>
</dbReference>
<comment type="pathway">
    <text evidence="1">Lipid metabolism.</text>
</comment>
<dbReference type="PANTHER" id="PTHR44307">
    <property type="entry name" value="PHOSPHOETHANOLAMINE METHYLTRANSFERASE"/>
    <property type="match status" value="1"/>
</dbReference>
<gene>
    <name evidence="7" type="ORF">US91_C0005G0069</name>
</gene>
<dbReference type="Pfam" id="PF13649">
    <property type="entry name" value="Methyltransf_25"/>
    <property type="match status" value="1"/>
</dbReference>
<sequence>MINSKQQKIWEQEYRNPQLVTKDSKPQACTLRFLKFLRKQGFVFENSSVLDLGSGTGRNANHIAGVYGARVVGMEFSGTAVKLAKARAQESDLSVDYRQASIGEKFSFTDKSFDIILDITSSNSLNRNEREIYLAECARVLKDDGYFFVRALSLEGDVNAKNLLKKFSGTEAGTYVMPGIGLCEKVFTREEIIELYQKYFTILKMDKDTGYTKFQNQSYKRNFWIMYLRKRIG</sequence>
<evidence type="ECO:0000256" key="1">
    <source>
        <dbReference type="ARBA" id="ARBA00005189"/>
    </source>
</evidence>
<dbReference type="AlphaFoldDB" id="A0A0G0M9L4"/>
<comment type="caution">
    <text evidence="7">The sequence shown here is derived from an EMBL/GenBank/DDBJ whole genome shotgun (WGS) entry which is preliminary data.</text>
</comment>
<keyword evidence="3 7" id="KW-0808">Transferase</keyword>
<feature type="domain" description="Methyltransferase" evidence="6">
    <location>
        <begin position="49"/>
        <end position="145"/>
    </location>
</feature>
<dbReference type="SUPFAM" id="SSF53335">
    <property type="entry name" value="S-adenosyl-L-methionine-dependent methyltransferases"/>
    <property type="match status" value="1"/>
</dbReference>